<dbReference type="Gene3D" id="3.40.50.1820">
    <property type="entry name" value="alpha/beta hydrolase"/>
    <property type="match status" value="1"/>
</dbReference>
<keyword evidence="5" id="KW-1185">Reference proteome</keyword>
<dbReference type="PROSITE" id="PS00131">
    <property type="entry name" value="CARBOXYPEPT_SER_SER"/>
    <property type="match status" value="1"/>
</dbReference>
<dbReference type="PANTHER" id="PTHR11802">
    <property type="entry name" value="SERINE PROTEASE FAMILY S10 SERINE CARBOXYPEPTIDASE"/>
    <property type="match status" value="1"/>
</dbReference>
<dbReference type="Proteomes" id="UP000636709">
    <property type="component" value="Unassembled WGS sequence"/>
</dbReference>
<evidence type="ECO:0000256" key="3">
    <source>
        <dbReference type="SAM" id="Phobius"/>
    </source>
</evidence>
<accession>A0A835KCR3</accession>
<dbReference type="FunFam" id="3.40.50.1820:FF:000163">
    <property type="entry name" value="Carboxypeptidase"/>
    <property type="match status" value="1"/>
</dbReference>
<evidence type="ECO:0000256" key="2">
    <source>
        <dbReference type="RuleBase" id="RU361156"/>
    </source>
</evidence>
<dbReference type="EMBL" id="JACEFO010001646">
    <property type="protein sequence ID" value="KAF8726822.1"/>
    <property type="molecule type" value="Genomic_DNA"/>
</dbReference>
<dbReference type="AlphaFoldDB" id="A0A835KCR3"/>
<dbReference type="Pfam" id="PF00450">
    <property type="entry name" value="Peptidase_S10"/>
    <property type="match status" value="1"/>
</dbReference>
<sequence>MWGHGNGINVAAKPASVFNTVAIRLRSACRATPMAPASPLLVLVCFLAITAQLSAAAGGTLVFPKEALPTKSGYLPIPPANASLFFAFYEATHPRTPPASTPLLLWLQGGPGCSGLLGNFFELGPYFVSPDAETLSPNPFAWNRRFGLLFIDSPLGTGFSAAPSPADIPTNQSVVAAHILAALQSFFALDPSFRARPFFLTGESYAGKYIPAAGAHILDVNPTPPEALRVNLRGVAIGNGLTHPVAQVATHADAAYFSGLVDARQKRELEALQAEAVSLTRAERWREAADARGRVLSRLQNMTGLATLYDAARQRPYQTDPVAAFLNRAEAKAALGARGDVAWEECSDAVGAAMHADVMKSVRPQVESLLRRRTRVLLYQGIRDLRDGVVSTEAWLAEVDWEGLRAFLDAERAVWRTRGGDGELAGYVQRSGALSHVVVYGAGHLVPADNGRAAQEMIEGWVLQAGLFGRRVPNGRRRRLNAAPGGRRALVKHVGI</sequence>
<dbReference type="InterPro" id="IPR018202">
    <property type="entry name" value="Ser_caboxypep_ser_AS"/>
</dbReference>
<keyword evidence="2" id="KW-0378">Hydrolase</keyword>
<dbReference type="InterPro" id="IPR029058">
    <property type="entry name" value="AB_hydrolase_fold"/>
</dbReference>
<dbReference type="EC" id="3.4.16.-" evidence="2"/>
<dbReference type="SUPFAM" id="SSF53474">
    <property type="entry name" value="alpha/beta-Hydrolases"/>
    <property type="match status" value="1"/>
</dbReference>
<gene>
    <name evidence="4" type="ORF">HU200_019301</name>
</gene>
<evidence type="ECO:0000313" key="5">
    <source>
        <dbReference type="Proteomes" id="UP000636709"/>
    </source>
</evidence>
<dbReference type="InterPro" id="IPR001563">
    <property type="entry name" value="Peptidase_S10"/>
</dbReference>
<reference evidence="4" key="1">
    <citation type="submission" date="2020-07" db="EMBL/GenBank/DDBJ databases">
        <title>Genome sequence and genetic diversity analysis of an under-domesticated orphan crop, white fonio (Digitaria exilis).</title>
        <authorList>
            <person name="Bennetzen J.L."/>
            <person name="Chen S."/>
            <person name="Ma X."/>
            <person name="Wang X."/>
            <person name="Yssel A.E.J."/>
            <person name="Chaluvadi S.R."/>
            <person name="Johnson M."/>
            <person name="Gangashetty P."/>
            <person name="Hamidou F."/>
            <person name="Sanogo M.D."/>
            <person name="Zwaenepoel A."/>
            <person name="Wallace J."/>
            <person name="Van De Peer Y."/>
            <person name="Van Deynze A."/>
        </authorList>
    </citation>
    <scope>NUCLEOTIDE SEQUENCE</scope>
    <source>
        <tissue evidence="4">Leaves</tissue>
    </source>
</reference>
<dbReference type="GO" id="GO:0006508">
    <property type="term" value="P:proteolysis"/>
    <property type="evidence" value="ECO:0007669"/>
    <property type="project" value="UniProtKB-KW"/>
</dbReference>
<keyword evidence="3" id="KW-0472">Membrane</keyword>
<evidence type="ECO:0000313" key="4">
    <source>
        <dbReference type="EMBL" id="KAF8726822.1"/>
    </source>
</evidence>
<organism evidence="4 5">
    <name type="scientific">Digitaria exilis</name>
    <dbReference type="NCBI Taxonomy" id="1010633"/>
    <lineage>
        <taxon>Eukaryota</taxon>
        <taxon>Viridiplantae</taxon>
        <taxon>Streptophyta</taxon>
        <taxon>Embryophyta</taxon>
        <taxon>Tracheophyta</taxon>
        <taxon>Spermatophyta</taxon>
        <taxon>Magnoliopsida</taxon>
        <taxon>Liliopsida</taxon>
        <taxon>Poales</taxon>
        <taxon>Poaceae</taxon>
        <taxon>PACMAD clade</taxon>
        <taxon>Panicoideae</taxon>
        <taxon>Panicodae</taxon>
        <taxon>Paniceae</taxon>
        <taxon>Anthephorinae</taxon>
        <taxon>Digitaria</taxon>
    </lineage>
</organism>
<comment type="similarity">
    <text evidence="1 2">Belongs to the peptidase S10 family.</text>
</comment>
<dbReference type="PANTHER" id="PTHR11802:SF454">
    <property type="entry name" value="SERINE CARBOXYPEPTIDASE-LIKE 50"/>
    <property type="match status" value="1"/>
</dbReference>
<comment type="caution">
    <text evidence="4">The sequence shown here is derived from an EMBL/GenBank/DDBJ whole genome shotgun (WGS) entry which is preliminary data.</text>
</comment>
<dbReference type="OrthoDB" id="443318at2759"/>
<name>A0A835KCR3_9POAL</name>
<dbReference type="GO" id="GO:0004185">
    <property type="term" value="F:serine-type carboxypeptidase activity"/>
    <property type="evidence" value="ECO:0007669"/>
    <property type="project" value="UniProtKB-UniRule"/>
</dbReference>
<evidence type="ECO:0000256" key="1">
    <source>
        <dbReference type="ARBA" id="ARBA00009431"/>
    </source>
</evidence>
<keyword evidence="2" id="KW-0645">Protease</keyword>
<protein>
    <recommendedName>
        <fullName evidence="2">Carboxypeptidase</fullName>
        <ecNumber evidence="2">3.4.16.-</ecNumber>
    </recommendedName>
</protein>
<feature type="transmembrane region" description="Helical" evidence="3">
    <location>
        <begin position="40"/>
        <end position="63"/>
    </location>
</feature>
<keyword evidence="2" id="KW-0121">Carboxypeptidase</keyword>
<proteinExistence type="inferred from homology"/>
<keyword evidence="3" id="KW-1133">Transmembrane helix</keyword>
<keyword evidence="3" id="KW-0812">Transmembrane</keyword>
<dbReference type="PRINTS" id="PR00724">
    <property type="entry name" value="CRBOXYPTASEC"/>
</dbReference>